<sequence length="105" mass="11965">MALALPAPLCSVTEPSRWLVCQSRGWVFQIVRGFRSRFSSRPPSISIPLGSSNTTHPLARYQVTTLYFLFLIFLNFPTFLFEISRKSPAYPLHSALQLIFSQCCH</sequence>
<dbReference type="Proteomes" id="UP000248340">
    <property type="component" value="Unassembled WGS sequence"/>
</dbReference>
<keyword evidence="3" id="KW-1185">Reference proteome</keyword>
<dbReference type="GeneID" id="37143970"/>
<keyword evidence="1" id="KW-1133">Transmembrane helix</keyword>
<feature type="transmembrane region" description="Helical" evidence="1">
    <location>
        <begin position="61"/>
        <end position="81"/>
    </location>
</feature>
<dbReference type="AlphaFoldDB" id="A0A319DW83"/>
<organism evidence="2 3">
    <name type="scientific">Aspergillus uvarum CBS 121591</name>
    <dbReference type="NCBI Taxonomy" id="1448315"/>
    <lineage>
        <taxon>Eukaryota</taxon>
        <taxon>Fungi</taxon>
        <taxon>Dikarya</taxon>
        <taxon>Ascomycota</taxon>
        <taxon>Pezizomycotina</taxon>
        <taxon>Eurotiomycetes</taxon>
        <taxon>Eurotiomycetidae</taxon>
        <taxon>Eurotiales</taxon>
        <taxon>Aspergillaceae</taxon>
        <taxon>Aspergillus</taxon>
        <taxon>Aspergillus subgen. Circumdati</taxon>
    </lineage>
</organism>
<name>A0A319DW83_9EURO</name>
<dbReference type="EMBL" id="KZ821691">
    <property type="protein sequence ID" value="PYH83182.1"/>
    <property type="molecule type" value="Genomic_DNA"/>
</dbReference>
<keyword evidence="1" id="KW-0812">Transmembrane</keyword>
<evidence type="ECO:0000313" key="2">
    <source>
        <dbReference type="EMBL" id="PYH83182.1"/>
    </source>
</evidence>
<reference evidence="2 3" key="1">
    <citation type="submission" date="2016-12" db="EMBL/GenBank/DDBJ databases">
        <title>The genomes of Aspergillus section Nigri reveals drivers in fungal speciation.</title>
        <authorList>
            <consortium name="DOE Joint Genome Institute"/>
            <person name="Vesth T.C."/>
            <person name="Nybo J."/>
            <person name="Theobald S."/>
            <person name="Brandl J."/>
            <person name="Frisvad J.C."/>
            <person name="Nielsen K.F."/>
            <person name="Lyhne E.K."/>
            <person name="Kogle M.E."/>
            <person name="Kuo A."/>
            <person name="Riley R."/>
            <person name="Clum A."/>
            <person name="Nolan M."/>
            <person name="Lipzen A."/>
            <person name="Salamov A."/>
            <person name="Henrissat B."/>
            <person name="Wiebenga A."/>
            <person name="De Vries R.P."/>
            <person name="Grigoriev I.V."/>
            <person name="Mortensen U.H."/>
            <person name="Andersen M.R."/>
            <person name="Baker S.E."/>
        </authorList>
    </citation>
    <scope>NUCLEOTIDE SEQUENCE [LARGE SCALE GENOMIC DNA]</scope>
    <source>
        <strain evidence="2 3">CBS 121591</strain>
    </source>
</reference>
<evidence type="ECO:0000256" key="1">
    <source>
        <dbReference type="SAM" id="Phobius"/>
    </source>
</evidence>
<accession>A0A319DW83</accession>
<gene>
    <name evidence="2" type="ORF">BO82DRAFT_47067</name>
</gene>
<dbReference type="VEuPathDB" id="FungiDB:BO82DRAFT_47067"/>
<evidence type="ECO:0000313" key="3">
    <source>
        <dbReference type="Proteomes" id="UP000248340"/>
    </source>
</evidence>
<proteinExistence type="predicted"/>
<keyword evidence="1" id="KW-0472">Membrane</keyword>
<dbReference type="RefSeq" id="XP_025493382.1">
    <property type="nucleotide sequence ID" value="XM_025641228.1"/>
</dbReference>
<protein>
    <submittedName>
        <fullName evidence="2">Uncharacterized protein</fullName>
    </submittedName>
</protein>